<keyword evidence="11" id="KW-1185">Reference proteome</keyword>
<feature type="domain" description="Plastocyanin-like" evidence="8">
    <location>
        <begin position="142"/>
        <end position="170"/>
    </location>
</feature>
<keyword evidence="5" id="KW-0677">Repeat</keyword>
<dbReference type="PANTHER" id="PTHR11709:SF443">
    <property type="entry name" value="LACCASE-15"/>
    <property type="match status" value="1"/>
</dbReference>
<comment type="caution">
    <text evidence="10">The sequence shown here is derived from an EMBL/GenBank/DDBJ whole genome shotgun (WGS) entry which is preliminary data.</text>
</comment>
<keyword evidence="6" id="KW-0560">Oxidoreductase</keyword>
<evidence type="ECO:0000256" key="2">
    <source>
        <dbReference type="ARBA" id="ARBA00010609"/>
    </source>
</evidence>
<comment type="similarity">
    <text evidence="2">Belongs to the multicopper oxidase family.</text>
</comment>
<dbReference type="PROSITE" id="PS00080">
    <property type="entry name" value="MULTICOPPER_OXIDASE2"/>
    <property type="match status" value="1"/>
</dbReference>
<evidence type="ECO:0000256" key="5">
    <source>
        <dbReference type="ARBA" id="ARBA00022737"/>
    </source>
</evidence>
<sequence>MASFQDQHYMFTKEILSLLMHGVKQPRNPWSDGPEYITQCPIQPGGKFRQKIIFSTEVGTLWWHAHSEWWRATVHGAIIIHPKKGTKYPFPLPHAEVPIIFGEWWKQEILAVYNEAISTGAAPNVSDAYTINGQPGALYPCSKPGVWFLHCHFDRHMTWGMDMAFVVKNGKVRKEHILPPPPDMPPC</sequence>
<proteinExistence type="inferred from homology"/>
<accession>A0AAW2C957</accession>
<dbReference type="EMBL" id="JAZDWU010000008">
    <property type="protein sequence ID" value="KAK9994008.1"/>
    <property type="molecule type" value="Genomic_DNA"/>
</dbReference>
<evidence type="ECO:0000256" key="3">
    <source>
        <dbReference type="ARBA" id="ARBA00022525"/>
    </source>
</evidence>
<dbReference type="InterPro" id="IPR033138">
    <property type="entry name" value="Cu_oxidase_CS"/>
</dbReference>
<evidence type="ECO:0000256" key="4">
    <source>
        <dbReference type="ARBA" id="ARBA00022723"/>
    </source>
</evidence>
<dbReference type="SUPFAM" id="SSF49503">
    <property type="entry name" value="Cupredoxins"/>
    <property type="match status" value="3"/>
</dbReference>
<dbReference type="PROSITE" id="PS00079">
    <property type="entry name" value="MULTICOPPER_OXIDASE1"/>
    <property type="match status" value="1"/>
</dbReference>
<evidence type="ECO:0000259" key="9">
    <source>
        <dbReference type="Pfam" id="PF07732"/>
    </source>
</evidence>
<dbReference type="Gene3D" id="2.60.40.420">
    <property type="entry name" value="Cupredoxins - blue copper proteins"/>
    <property type="match status" value="2"/>
</dbReference>
<dbReference type="Pfam" id="PF07731">
    <property type="entry name" value="Cu-oxidase_2"/>
    <property type="match status" value="1"/>
</dbReference>
<evidence type="ECO:0008006" key="12">
    <source>
        <dbReference type="Google" id="ProtNLM"/>
    </source>
</evidence>
<evidence type="ECO:0000256" key="1">
    <source>
        <dbReference type="ARBA" id="ARBA00004613"/>
    </source>
</evidence>
<keyword evidence="7" id="KW-0186">Copper</keyword>
<dbReference type="PANTHER" id="PTHR11709">
    <property type="entry name" value="MULTI-COPPER OXIDASE"/>
    <property type="match status" value="1"/>
</dbReference>
<dbReference type="Pfam" id="PF07732">
    <property type="entry name" value="Cu-oxidase_3"/>
    <property type="match status" value="1"/>
</dbReference>
<dbReference type="InterPro" id="IPR011707">
    <property type="entry name" value="Cu-oxidase-like_N"/>
</dbReference>
<dbReference type="GO" id="GO:0016491">
    <property type="term" value="F:oxidoreductase activity"/>
    <property type="evidence" value="ECO:0007669"/>
    <property type="project" value="UniProtKB-KW"/>
</dbReference>
<protein>
    <recommendedName>
        <fullName evidence="12">Laccase</fullName>
    </recommendedName>
</protein>
<evidence type="ECO:0000256" key="7">
    <source>
        <dbReference type="ARBA" id="ARBA00023008"/>
    </source>
</evidence>
<dbReference type="InterPro" id="IPR011706">
    <property type="entry name" value="Cu-oxidase_C"/>
</dbReference>
<organism evidence="10 11">
    <name type="scientific">Lithocarpus litseifolius</name>
    <dbReference type="NCBI Taxonomy" id="425828"/>
    <lineage>
        <taxon>Eukaryota</taxon>
        <taxon>Viridiplantae</taxon>
        <taxon>Streptophyta</taxon>
        <taxon>Embryophyta</taxon>
        <taxon>Tracheophyta</taxon>
        <taxon>Spermatophyta</taxon>
        <taxon>Magnoliopsida</taxon>
        <taxon>eudicotyledons</taxon>
        <taxon>Gunneridae</taxon>
        <taxon>Pentapetalae</taxon>
        <taxon>rosids</taxon>
        <taxon>fabids</taxon>
        <taxon>Fagales</taxon>
        <taxon>Fagaceae</taxon>
        <taxon>Lithocarpus</taxon>
    </lineage>
</organism>
<dbReference type="InterPro" id="IPR002355">
    <property type="entry name" value="Cu_oxidase_Cu_BS"/>
</dbReference>
<dbReference type="AlphaFoldDB" id="A0AAW2C957"/>
<reference evidence="10 11" key="1">
    <citation type="submission" date="2024-01" db="EMBL/GenBank/DDBJ databases">
        <title>A telomere-to-telomere, gap-free genome of sweet tea (Lithocarpus litseifolius).</title>
        <authorList>
            <person name="Zhou J."/>
        </authorList>
    </citation>
    <scope>NUCLEOTIDE SEQUENCE [LARGE SCALE GENOMIC DNA]</scope>
    <source>
        <strain evidence="10">Zhou-2022a</strain>
        <tissue evidence="10">Leaf</tissue>
    </source>
</reference>
<evidence type="ECO:0000259" key="8">
    <source>
        <dbReference type="Pfam" id="PF07731"/>
    </source>
</evidence>
<evidence type="ECO:0000256" key="6">
    <source>
        <dbReference type="ARBA" id="ARBA00023002"/>
    </source>
</evidence>
<keyword evidence="4" id="KW-0479">Metal-binding</keyword>
<evidence type="ECO:0000313" key="10">
    <source>
        <dbReference type="EMBL" id="KAK9994008.1"/>
    </source>
</evidence>
<keyword evidence="3" id="KW-0964">Secreted</keyword>
<name>A0AAW2C957_9ROSI</name>
<evidence type="ECO:0000313" key="11">
    <source>
        <dbReference type="Proteomes" id="UP001459277"/>
    </source>
</evidence>
<feature type="domain" description="Plastocyanin-like" evidence="9">
    <location>
        <begin position="14"/>
        <end position="84"/>
    </location>
</feature>
<dbReference type="GO" id="GO:0005507">
    <property type="term" value="F:copper ion binding"/>
    <property type="evidence" value="ECO:0007669"/>
    <property type="project" value="InterPro"/>
</dbReference>
<dbReference type="Proteomes" id="UP001459277">
    <property type="component" value="Unassembled WGS sequence"/>
</dbReference>
<dbReference type="GO" id="GO:0005576">
    <property type="term" value="C:extracellular region"/>
    <property type="evidence" value="ECO:0007669"/>
    <property type="project" value="UniProtKB-SubCell"/>
</dbReference>
<comment type="subcellular location">
    <subcellularLocation>
        <location evidence="1">Secreted</location>
    </subcellularLocation>
</comment>
<dbReference type="InterPro" id="IPR045087">
    <property type="entry name" value="Cu-oxidase_fam"/>
</dbReference>
<dbReference type="InterPro" id="IPR008972">
    <property type="entry name" value="Cupredoxin"/>
</dbReference>
<gene>
    <name evidence="10" type="ORF">SO802_023711</name>
</gene>